<reference evidence="1" key="1">
    <citation type="journal article" date="2005" name="Proc. Natl. Acad. Sci. U.S.A.">
        <title>An ancestral oomycete locus contains late blight avirulence gene Avr3a, encoding a protein that is recognized in the host cytoplasm.</title>
        <authorList>
            <person name="Armstrong M.R."/>
            <person name="Whisson S.C."/>
            <person name="Pritchard L."/>
            <person name="Bos J.I.B."/>
            <person name="Venter E."/>
            <person name="Avrova A.O."/>
            <person name="Rehmany A.P."/>
            <person name="Bohme U."/>
            <person name="Brooks K."/>
            <person name="Cherevach I."/>
            <person name="Hamlin N."/>
            <person name="White B."/>
            <person name="Fraser A."/>
            <person name="Lord A."/>
            <person name="Quail M.A."/>
            <person name="Churcher C."/>
            <person name="Hall N."/>
            <person name="Berriman M."/>
            <person name="Kamoun S."/>
            <person name="Beyon J.L."/>
            <person name="Birch P.R.J."/>
        </authorList>
    </citation>
    <scope>NUCLEOTIDE SEQUENCE</scope>
</reference>
<protein>
    <submittedName>
        <fullName evidence="1">Uncharacterized protein</fullName>
    </submittedName>
</protein>
<gene>
    <name evidence="1" type="ORF">PI49.0080</name>
</gene>
<accession>Q572H5</accession>
<sequence length="183" mass="21063">MARTRFQQILGELKFPDNSDTSVDKKRDPLWHRRAILIHFQDRFTDIATPSALESPYLHAFQTRRVRGSFLRCGRLGFTVRAFSLGQRIRKHVASYTSSSLHRAVSRVENVSAQYIGATRDLNQPEVGYDTVDWWVTSRKFYALLPAIVSSYLANFTRGIRSRMQLVHSLTMRSILSVLCLLT</sequence>
<proteinExistence type="predicted"/>
<name>Q572H5_PHYIN</name>
<dbReference type="EMBL" id="AJ893357">
    <property type="protein sequence ID" value="CAI72300.1"/>
    <property type="molecule type" value="Genomic_DNA"/>
</dbReference>
<evidence type="ECO:0000313" key="1">
    <source>
        <dbReference type="EMBL" id="CAI72300.1"/>
    </source>
</evidence>
<organism evidence="1">
    <name type="scientific">Phytophthora infestans</name>
    <name type="common">Potato late blight agent</name>
    <name type="synonym">Botrytis infestans</name>
    <dbReference type="NCBI Taxonomy" id="4787"/>
    <lineage>
        <taxon>Eukaryota</taxon>
        <taxon>Sar</taxon>
        <taxon>Stramenopiles</taxon>
        <taxon>Oomycota</taxon>
        <taxon>Peronosporomycetes</taxon>
        <taxon>Peronosporales</taxon>
        <taxon>Peronosporaceae</taxon>
        <taxon>Phytophthora</taxon>
    </lineage>
</organism>
<dbReference type="AlphaFoldDB" id="Q572H5"/>